<organism evidence="2 3">
    <name type="scientific">Candidatus Methylopumilus planktonicus</name>
    <dbReference type="NCBI Taxonomy" id="1581557"/>
    <lineage>
        <taxon>Bacteria</taxon>
        <taxon>Pseudomonadati</taxon>
        <taxon>Pseudomonadota</taxon>
        <taxon>Betaproteobacteria</taxon>
        <taxon>Nitrosomonadales</taxon>
        <taxon>Methylophilaceae</taxon>
        <taxon>Candidatus Methylopumilus</taxon>
    </lineage>
</organism>
<dbReference type="Proteomes" id="UP000064007">
    <property type="component" value="Chromosome 1"/>
</dbReference>
<dbReference type="PANTHER" id="PTHR22572">
    <property type="entry name" value="SUGAR-1-PHOSPHATE GUANYL TRANSFERASE"/>
    <property type="match status" value="1"/>
</dbReference>
<name>A0A0D6EVS5_9PROT</name>
<gene>
    <name evidence="2" type="ORF">BN1208_0915</name>
</gene>
<dbReference type="GO" id="GO:0016740">
    <property type="term" value="F:transferase activity"/>
    <property type="evidence" value="ECO:0007669"/>
    <property type="project" value="UniProtKB-KW"/>
</dbReference>
<dbReference type="EMBL" id="LN827929">
    <property type="protein sequence ID" value="CEZ19800.1"/>
    <property type="molecule type" value="Genomic_DNA"/>
</dbReference>
<dbReference type="InterPro" id="IPR029044">
    <property type="entry name" value="Nucleotide-diphossugar_trans"/>
</dbReference>
<dbReference type="KEGG" id="mbat:BN1208_0915"/>
<evidence type="ECO:0000313" key="2">
    <source>
        <dbReference type="EMBL" id="CEZ19800.1"/>
    </source>
</evidence>
<dbReference type="SUPFAM" id="SSF53448">
    <property type="entry name" value="Nucleotide-diphospho-sugar transferases"/>
    <property type="match status" value="1"/>
</dbReference>
<keyword evidence="2" id="KW-0808">Transferase</keyword>
<dbReference type="InterPro" id="IPR050486">
    <property type="entry name" value="Mannose-1P_guanyltransferase"/>
</dbReference>
<reference evidence="3" key="1">
    <citation type="submission" date="2014-12" db="EMBL/GenBank/DDBJ databases">
        <authorList>
            <person name="Salcher M.M."/>
        </authorList>
    </citation>
    <scope>NUCLEOTIDE SEQUENCE [LARGE SCALE GENOMIC DNA]</scope>
    <source>
        <strain evidence="3">MMS-10A-171</strain>
    </source>
</reference>
<accession>A0A0D6EVS5</accession>
<evidence type="ECO:0000313" key="3">
    <source>
        <dbReference type="Proteomes" id="UP000064007"/>
    </source>
</evidence>
<dbReference type="Pfam" id="PF00483">
    <property type="entry name" value="NTP_transferase"/>
    <property type="match status" value="1"/>
</dbReference>
<dbReference type="Gene3D" id="3.90.550.10">
    <property type="entry name" value="Spore Coat Polysaccharide Biosynthesis Protein SpsA, Chain A"/>
    <property type="match status" value="1"/>
</dbReference>
<proteinExistence type="predicted"/>
<dbReference type="AlphaFoldDB" id="A0A0D6EVS5"/>
<dbReference type="STRING" id="1581557.BN1208_0915"/>
<feature type="domain" description="Nucleotidyl transferase" evidence="1">
    <location>
        <begin position="14"/>
        <end position="243"/>
    </location>
</feature>
<evidence type="ECO:0000259" key="1">
    <source>
        <dbReference type="Pfam" id="PF00483"/>
    </source>
</evidence>
<sequence length="249" mass="28428">MSKFQKEIFDLDVLVLCGGLGTRVKDILGNTPKSMARINELPFLDLIINQLKKNGISKAIFCVGFESKKIIEHYESRKDFICIFSKEDIPLGTGGAIKNALKHIKTESFIVLNGDSICDINFSFFHSYHLAKKAFISIAVVENLNSNNRDFGSIFLDDNSRINSFHEKKKEEHFTCVASYINAGVYLFNKRIFNFFSHKNKSFSLENDIFPEIIAKKNCFAFILKGKFYDIGTKERLANAEKNLSIFFD</sequence>
<dbReference type="InterPro" id="IPR005835">
    <property type="entry name" value="NTP_transferase_dom"/>
</dbReference>
<protein>
    <submittedName>
        <fullName evidence="2">Nucleotidyl transferase</fullName>
    </submittedName>
</protein>
<keyword evidence="3" id="KW-1185">Reference proteome</keyword>
<dbReference type="HOGENOM" id="CLU_029499_2_0_4"/>